<proteinExistence type="predicted"/>
<evidence type="ECO:0000313" key="8">
    <source>
        <dbReference type="Ensembl" id="ENSLOCP00000002662.1"/>
    </source>
</evidence>
<dbReference type="eggNOG" id="KOG1056">
    <property type="taxonomic scope" value="Eukaryota"/>
</dbReference>
<dbReference type="OMA" id="RINHRSI"/>
<sequence length="374" mass="42543">MFLFIFHKVSYTSTCVCLSDKREFPTFSRTIPSDFFQAKAFAQLVKHFGWTWIGAIQAENEYGIFGVQSFTKEVLKYGVCIAFTENILSSYSRAAVLQIAETIKRTGVKVILAFASEDDLYPLMQEIVSQNITGIQWLGSEDWVTAARPSTVEIFKSFGGTIGFATRKMAIPEFKDFLLNIRPSLDSANNLNNAFWEHIFECTLRLKEESFQKNVSETKSRICTGEERLDEIENALFDVSQLRVTYIVQKAVYAVAHALHDLLFCKKEENKTIRLCGDIARIEPWQVTEHIKRVNFVNRFGEAVYFDENGDPPAAYDIINWQLNKGVVSHVTVGHFDTSPDGGIQLVVDEDNIVWSTGREVSKISELDRTFFTV</sequence>
<evidence type="ECO:0000256" key="6">
    <source>
        <dbReference type="ARBA" id="ARBA00023180"/>
    </source>
</evidence>
<dbReference type="Proteomes" id="UP000018468">
    <property type="component" value="Linkage group LG14"/>
</dbReference>
<feature type="domain" description="Receptor ligand binding region" evidence="7">
    <location>
        <begin position="9"/>
        <end position="323"/>
    </location>
</feature>
<reference evidence="9" key="1">
    <citation type="submission" date="2011-12" db="EMBL/GenBank/DDBJ databases">
        <title>The Draft Genome of Lepisosteus oculatus.</title>
        <authorList>
            <consortium name="The Broad Institute Genome Assembly &amp; Analysis Group"/>
            <consortium name="Computational R&amp;D Group"/>
            <consortium name="and Sequencing Platform"/>
            <person name="Di Palma F."/>
            <person name="Alfoldi J."/>
            <person name="Johnson J."/>
            <person name="Berlin A."/>
            <person name="Gnerre S."/>
            <person name="Jaffe D."/>
            <person name="MacCallum I."/>
            <person name="Young S."/>
            <person name="Walker B.J."/>
            <person name="Lander E.S."/>
            <person name="Lindblad-Toh K."/>
        </authorList>
    </citation>
    <scope>NUCLEOTIDE SEQUENCE [LARGE SCALE GENOMIC DNA]</scope>
</reference>
<dbReference type="Ensembl" id="ENSLOCT00000002668.1">
    <property type="protein sequence ID" value="ENSLOCP00000002662.1"/>
    <property type="gene ID" value="ENSLOCG00000002282.1"/>
</dbReference>
<dbReference type="InterPro" id="IPR000337">
    <property type="entry name" value="GPCR_3"/>
</dbReference>
<evidence type="ECO:0000313" key="9">
    <source>
        <dbReference type="Proteomes" id="UP000018468"/>
    </source>
</evidence>
<dbReference type="PANTHER" id="PTHR24061:SF519">
    <property type="entry name" value="EXTRACELLULAR CALCIUM-SENSING RECEPTOR-LIKE"/>
    <property type="match status" value="1"/>
</dbReference>
<evidence type="ECO:0000256" key="3">
    <source>
        <dbReference type="ARBA" id="ARBA00022989"/>
    </source>
</evidence>
<comment type="subcellular location">
    <subcellularLocation>
        <location evidence="1">Membrane</location>
        <topology evidence="1">Multi-pass membrane protein</topology>
    </subcellularLocation>
</comment>
<dbReference type="HOGENOM" id="CLU_005389_2_0_1"/>
<dbReference type="STRING" id="7918.ENSLOCP00000002662"/>
<evidence type="ECO:0000256" key="5">
    <source>
        <dbReference type="ARBA" id="ARBA00023170"/>
    </source>
</evidence>
<dbReference type="GO" id="GO:0005886">
    <property type="term" value="C:plasma membrane"/>
    <property type="evidence" value="ECO:0000318"/>
    <property type="project" value="GO_Central"/>
</dbReference>
<keyword evidence="4" id="KW-0472">Membrane</keyword>
<name>W5M2Q4_LEPOC</name>
<dbReference type="GeneTree" id="ENSGT01150000286997"/>
<reference evidence="8" key="2">
    <citation type="submission" date="2025-08" db="UniProtKB">
        <authorList>
            <consortium name="Ensembl"/>
        </authorList>
    </citation>
    <scope>IDENTIFICATION</scope>
</reference>
<dbReference type="EMBL" id="AHAT01022495">
    <property type="status" value="NOT_ANNOTATED_CDS"/>
    <property type="molecule type" value="Genomic_DNA"/>
</dbReference>
<keyword evidence="9" id="KW-1185">Reference proteome</keyword>
<keyword evidence="5" id="KW-0675">Receptor</keyword>
<dbReference type="InterPro" id="IPR028082">
    <property type="entry name" value="Peripla_BP_I"/>
</dbReference>
<dbReference type="InterPro" id="IPR001828">
    <property type="entry name" value="ANF_lig-bd_rcpt"/>
</dbReference>
<evidence type="ECO:0000259" key="7">
    <source>
        <dbReference type="Pfam" id="PF01094"/>
    </source>
</evidence>
<keyword evidence="3" id="KW-1133">Transmembrane helix</keyword>
<organism evidence="8 9">
    <name type="scientific">Lepisosteus oculatus</name>
    <name type="common">Spotted gar</name>
    <dbReference type="NCBI Taxonomy" id="7918"/>
    <lineage>
        <taxon>Eukaryota</taxon>
        <taxon>Metazoa</taxon>
        <taxon>Chordata</taxon>
        <taxon>Craniata</taxon>
        <taxon>Vertebrata</taxon>
        <taxon>Euteleostomi</taxon>
        <taxon>Actinopterygii</taxon>
        <taxon>Neopterygii</taxon>
        <taxon>Holostei</taxon>
        <taxon>Semionotiformes</taxon>
        <taxon>Lepisosteidae</taxon>
        <taxon>Lepisosteus</taxon>
    </lineage>
</organism>
<dbReference type="PRINTS" id="PR00248">
    <property type="entry name" value="GPCRMGR"/>
</dbReference>
<dbReference type="InterPro" id="IPR000068">
    <property type="entry name" value="GPCR_3_Ca_sens_rcpt-rel"/>
</dbReference>
<dbReference type="EMBL" id="AHAT01022497">
    <property type="status" value="NOT_ANNOTATED_CDS"/>
    <property type="molecule type" value="Genomic_DNA"/>
</dbReference>
<keyword evidence="6" id="KW-0325">Glycoprotein</keyword>
<dbReference type="AlphaFoldDB" id="W5M2Q4"/>
<dbReference type="GO" id="GO:0004930">
    <property type="term" value="F:G protein-coupled receptor activity"/>
    <property type="evidence" value="ECO:0007669"/>
    <property type="project" value="InterPro"/>
</dbReference>
<dbReference type="EMBL" id="AHAT01022496">
    <property type="status" value="NOT_ANNOTATED_CDS"/>
    <property type="molecule type" value="Genomic_DNA"/>
</dbReference>
<dbReference type="FunFam" id="3.40.50.2300:FF:000519">
    <property type="entry name" value="Vomeronasal 2 receptor, a18"/>
    <property type="match status" value="1"/>
</dbReference>
<dbReference type="PRINTS" id="PR00592">
    <property type="entry name" value="CASENSINGR"/>
</dbReference>
<protein>
    <recommendedName>
        <fullName evidence="7">Receptor ligand binding region domain-containing protein</fullName>
    </recommendedName>
</protein>
<dbReference type="PANTHER" id="PTHR24061">
    <property type="entry name" value="CALCIUM-SENSING RECEPTOR-RELATED"/>
    <property type="match status" value="1"/>
</dbReference>
<keyword evidence="2" id="KW-0812">Transmembrane</keyword>
<evidence type="ECO:0000256" key="4">
    <source>
        <dbReference type="ARBA" id="ARBA00023136"/>
    </source>
</evidence>
<reference evidence="8" key="3">
    <citation type="submission" date="2025-09" db="UniProtKB">
        <authorList>
            <consortium name="Ensembl"/>
        </authorList>
    </citation>
    <scope>IDENTIFICATION</scope>
</reference>
<dbReference type="Gene3D" id="3.40.50.2300">
    <property type="match status" value="2"/>
</dbReference>
<dbReference type="Bgee" id="ENSLOCG00000002282">
    <property type="expression patterns" value="Expressed in testis and 3 other cell types or tissues"/>
</dbReference>
<dbReference type="SUPFAM" id="SSF53822">
    <property type="entry name" value="Periplasmic binding protein-like I"/>
    <property type="match status" value="1"/>
</dbReference>
<accession>W5M2Q4</accession>
<evidence type="ECO:0000256" key="2">
    <source>
        <dbReference type="ARBA" id="ARBA00022692"/>
    </source>
</evidence>
<evidence type="ECO:0000256" key="1">
    <source>
        <dbReference type="ARBA" id="ARBA00004141"/>
    </source>
</evidence>
<dbReference type="InParanoid" id="W5M2Q4"/>
<dbReference type="Pfam" id="PF01094">
    <property type="entry name" value="ANF_receptor"/>
    <property type="match status" value="1"/>
</dbReference>